<evidence type="ECO:0000313" key="1">
    <source>
        <dbReference type="EMBL" id="CAI9912798.1"/>
    </source>
</evidence>
<accession>A0AA86N4D0</accession>
<evidence type="ECO:0000313" key="4">
    <source>
        <dbReference type="EMBL" id="CAL5998775.1"/>
    </source>
</evidence>
<comment type="caution">
    <text evidence="2">The sequence shown here is derived from an EMBL/GenBank/DDBJ whole genome shotgun (WGS) entry which is preliminary data.</text>
</comment>
<dbReference type="Proteomes" id="UP001642409">
    <property type="component" value="Unassembled WGS sequence"/>
</dbReference>
<name>A0AA86N4D0_9EUKA</name>
<dbReference type="EMBL" id="CATOUU010000003">
    <property type="protein sequence ID" value="CAI9912802.1"/>
    <property type="molecule type" value="Genomic_DNA"/>
</dbReference>
<dbReference type="EMBL" id="CATOUU010000003">
    <property type="protein sequence ID" value="CAI9912798.1"/>
    <property type="molecule type" value="Genomic_DNA"/>
</dbReference>
<evidence type="ECO:0000313" key="3">
    <source>
        <dbReference type="EMBL" id="CAL5998767.1"/>
    </source>
</evidence>
<sequence length="53" mass="5593">MCKFGCSTANMTFKCKYCSAPFCASCSNGAGGKMRAANVCSSCNKTNHRGDKI</sequence>
<organism evidence="2">
    <name type="scientific">Hexamita inflata</name>
    <dbReference type="NCBI Taxonomy" id="28002"/>
    <lineage>
        <taxon>Eukaryota</taxon>
        <taxon>Metamonada</taxon>
        <taxon>Diplomonadida</taxon>
        <taxon>Hexamitidae</taxon>
        <taxon>Hexamitinae</taxon>
        <taxon>Hexamita</taxon>
    </lineage>
</organism>
<dbReference type="EMBL" id="CAXDID020000038">
    <property type="protein sequence ID" value="CAL5998775.1"/>
    <property type="molecule type" value="Genomic_DNA"/>
</dbReference>
<protein>
    <submittedName>
        <fullName evidence="2">Uncharacterized protein</fullName>
    </submittedName>
</protein>
<keyword evidence="5" id="KW-1185">Reference proteome</keyword>
<reference evidence="2" key="1">
    <citation type="submission" date="2023-06" db="EMBL/GenBank/DDBJ databases">
        <authorList>
            <person name="Kurt Z."/>
        </authorList>
    </citation>
    <scope>NUCLEOTIDE SEQUENCE</scope>
</reference>
<gene>
    <name evidence="3" type="ORF">HINF_LOCUS15898</name>
    <name evidence="4" type="ORF">HINF_LOCUS15902</name>
    <name evidence="1" type="ORF">HINF_LOCUS443</name>
    <name evidence="2" type="ORF">HINF_LOCUS447</name>
</gene>
<evidence type="ECO:0000313" key="2">
    <source>
        <dbReference type="EMBL" id="CAI9912802.1"/>
    </source>
</evidence>
<dbReference type="AlphaFoldDB" id="A0AA86N4D0"/>
<evidence type="ECO:0000313" key="5">
    <source>
        <dbReference type="Proteomes" id="UP001642409"/>
    </source>
</evidence>
<dbReference type="EMBL" id="CAXDID020000038">
    <property type="protein sequence ID" value="CAL5998767.1"/>
    <property type="molecule type" value="Genomic_DNA"/>
</dbReference>
<reference evidence="3 5" key="2">
    <citation type="submission" date="2024-07" db="EMBL/GenBank/DDBJ databases">
        <authorList>
            <person name="Akdeniz Z."/>
        </authorList>
    </citation>
    <scope>NUCLEOTIDE SEQUENCE [LARGE SCALE GENOMIC DNA]</scope>
</reference>
<proteinExistence type="predicted"/>